<organism evidence="1 2">
    <name type="scientific">Protea cynaroides</name>
    <dbReference type="NCBI Taxonomy" id="273540"/>
    <lineage>
        <taxon>Eukaryota</taxon>
        <taxon>Viridiplantae</taxon>
        <taxon>Streptophyta</taxon>
        <taxon>Embryophyta</taxon>
        <taxon>Tracheophyta</taxon>
        <taxon>Spermatophyta</taxon>
        <taxon>Magnoliopsida</taxon>
        <taxon>Proteales</taxon>
        <taxon>Proteaceae</taxon>
        <taxon>Protea</taxon>
    </lineage>
</organism>
<dbReference type="Proteomes" id="UP001141806">
    <property type="component" value="Unassembled WGS sequence"/>
</dbReference>
<gene>
    <name evidence="1" type="ORF">NE237_032025</name>
</gene>
<evidence type="ECO:0000313" key="2">
    <source>
        <dbReference type="Proteomes" id="UP001141806"/>
    </source>
</evidence>
<dbReference type="EMBL" id="JAMYWD010000001">
    <property type="protein sequence ID" value="KAJ4981188.1"/>
    <property type="molecule type" value="Genomic_DNA"/>
</dbReference>
<evidence type="ECO:0000313" key="1">
    <source>
        <dbReference type="EMBL" id="KAJ4981188.1"/>
    </source>
</evidence>
<reference evidence="1" key="1">
    <citation type="journal article" date="2023" name="Plant J.">
        <title>The genome of the king protea, Protea cynaroides.</title>
        <authorList>
            <person name="Chang J."/>
            <person name="Duong T.A."/>
            <person name="Schoeman C."/>
            <person name="Ma X."/>
            <person name="Roodt D."/>
            <person name="Barker N."/>
            <person name="Li Z."/>
            <person name="Van de Peer Y."/>
            <person name="Mizrachi E."/>
        </authorList>
    </citation>
    <scope>NUCLEOTIDE SEQUENCE</scope>
    <source>
        <tissue evidence="1">Young leaves</tissue>
    </source>
</reference>
<sequence length="116" mass="12535">MSAGTLTTSLSLSTAEASSVFHEIFVLPPFSFVFTPFPFISVNTKGKGGKTKISEAYGSSQVKRRSQKLMAPGSSLVRKGGKTKIANGSSLQSPVSDSRKACEAFGNMTRRLWRER</sequence>
<keyword evidence="2" id="KW-1185">Reference proteome</keyword>
<name>A0A9Q0L2B9_9MAGN</name>
<comment type="caution">
    <text evidence="1">The sequence shown here is derived from an EMBL/GenBank/DDBJ whole genome shotgun (WGS) entry which is preliminary data.</text>
</comment>
<protein>
    <submittedName>
        <fullName evidence="1">Uncharacterized protein</fullName>
    </submittedName>
</protein>
<accession>A0A9Q0L2B9</accession>
<dbReference type="AlphaFoldDB" id="A0A9Q0L2B9"/>
<proteinExistence type="predicted"/>